<feature type="transmembrane region" description="Helical" evidence="1">
    <location>
        <begin position="20"/>
        <end position="42"/>
    </location>
</feature>
<reference evidence="2" key="1">
    <citation type="submission" date="2019-08" db="EMBL/GenBank/DDBJ databases">
        <authorList>
            <person name="Kucharzyk K."/>
            <person name="Murdoch R.W."/>
            <person name="Higgins S."/>
            <person name="Loffler F."/>
        </authorList>
    </citation>
    <scope>NUCLEOTIDE SEQUENCE</scope>
</reference>
<evidence type="ECO:0000256" key="1">
    <source>
        <dbReference type="SAM" id="Phobius"/>
    </source>
</evidence>
<evidence type="ECO:0000313" key="2">
    <source>
        <dbReference type="EMBL" id="MPN40611.1"/>
    </source>
</evidence>
<name>A0A645HNI2_9ZZZZ</name>
<gene>
    <name evidence="2" type="ORF">SDC9_188149</name>
</gene>
<protein>
    <submittedName>
        <fullName evidence="2">Uncharacterized protein</fullName>
    </submittedName>
</protein>
<comment type="caution">
    <text evidence="2">The sequence shown here is derived from an EMBL/GenBank/DDBJ whole genome shotgun (WGS) entry which is preliminary data.</text>
</comment>
<sequence length="50" mass="6015">MMCINQSKIYLLLLNYTWDIYVIVQHLTKMLFLMYILSYVVITGKTEHLC</sequence>
<accession>A0A645HNI2</accession>
<dbReference type="EMBL" id="VSSQ01097147">
    <property type="protein sequence ID" value="MPN40611.1"/>
    <property type="molecule type" value="Genomic_DNA"/>
</dbReference>
<keyword evidence="1" id="KW-0472">Membrane</keyword>
<keyword evidence="1" id="KW-1133">Transmembrane helix</keyword>
<dbReference type="AlphaFoldDB" id="A0A645HNI2"/>
<proteinExistence type="predicted"/>
<keyword evidence="1" id="KW-0812">Transmembrane</keyword>
<organism evidence="2">
    <name type="scientific">bioreactor metagenome</name>
    <dbReference type="NCBI Taxonomy" id="1076179"/>
    <lineage>
        <taxon>unclassified sequences</taxon>
        <taxon>metagenomes</taxon>
        <taxon>ecological metagenomes</taxon>
    </lineage>
</organism>